<dbReference type="InParanoid" id="M1ANQ8"/>
<evidence type="ECO:0000313" key="2">
    <source>
        <dbReference type="Proteomes" id="UP000011115"/>
    </source>
</evidence>
<dbReference type="EnsemblPlants" id="PGSC0003DMT400026790">
    <property type="protein sequence ID" value="PGSC0003DMT400026790"/>
    <property type="gene ID" value="PGSC0003DMG400010345"/>
</dbReference>
<dbReference type="Proteomes" id="UP000011115">
    <property type="component" value="Unassembled WGS sequence"/>
</dbReference>
<sequence length="54" mass="6222">MGILRKQGGSPTTLKLNWINDALDADPGFLCLHHKTMQSKWHQYIECTSMRGEY</sequence>
<keyword evidence="2" id="KW-1185">Reference proteome</keyword>
<proteinExistence type="predicted"/>
<accession>M1ANQ8</accession>
<dbReference type="Gramene" id="PGSC0003DMT400026790">
    <property type="protein sequence ID" value="PGSC0003DMT400026790"/>
    <property type="gene ID" value="PGSC0003DMG400010345"/>
</dbReference>
<dbReference type="HOGENOM" id="CLU_3054141_0_0_1"/>
<dbReference type="PaxDb" id="4113-PGSC0003DMT400026790"/>
<reference evidence="1" key="2">
    <citation type="submission" date="2015-06" db="UniProtKB">
        <authorList>
            <consortium name="EnsemblPlants"/>
        </authorList>
    </citation>
    <scope>IDENTIFICATION</scope>
    <source>
        <strain evidence="1">DM1-3 516 R44</strain>
    </source>
</reference>
<name>M1ANQ8_SOLTU</name>
<evidence type="ECO:0000313" key="1">
    <source>
        <dbReference type="EnsemblPlants" id="PGSC0003DMT400026790"/>
    </source>
</evidence>
<organism evidence="1 2">
    <name type="scientific">Solanum tuberosum</name>
    <name type="common">Potato</name>
    <dbReference type="NCBI Taxonomy" id="4113"/>
    <lineage>
        <taxon>Eukaryota</taxon>
        <taxon>Viridiplantae</taxon>
        <taxon>Streptophyta</taxon>
        <taxon>Embryophyta</taxon>
        <taxon>Tracheophyta</taxon>
        <taxon>Spermatophyta</taxon>
        <taxon>Magnoliopsida</taxon>
        <taxon>eudicotyledons</taxon>
        <taxon>Gunneridae</taxon>
        <taxon>Pentapetalae</taxon>
        <taxon>asterids</taxon>
        <taxon>lamiids</taxon>
        <taxon>Solanales</taxon>
        <taxon>Solanaceae</taxon>
        <taxon>Solanoideae</taxon>
        <taxon>Solaneae</taxon>
        <taxon>Solanum</taxon>
    </lineage>
</organism>
<reference evidence="2" key="1">
    <citation type="journal article" date="2011" name="Nature">
        <title>Genome sequence and analysis of the tuber crop potato.</title>
        <authorList>
            <consortium name="The Potato Genome Sequencing Consortium"/>
        </authorList>
    </citation>
    <scope>NUCLEOTIDE SEQUENCE [LARGE SCALE GENOMIC DNA]</scope>
    <source>
        <strain evidence="2">cv. DM1-3 516 R44</strain>
    </source>
</reference>
<protein>
    <submittedName>
        <fullName evidence="1">Late blight resistance protein</fullName>
    </submittedName>
</protein>
<dbReference type="AlphaFoldDB" id="M1ANQ8"/>